<dbReference type="InterPro" id="IPR042150">
    <property type="entry name" value="MmRce1-like"/>
</dbReference>
<feature type="transmembrane region" description="Helical" evidence="1">
    <location>
        <begin position="39"/>
        <end position="58"/>
    </location>
</feature>
<gene>
    <name evidence="3" type="ORF">Sru01_10080</name>
</gene>
<feature type="transmembrane region" description="Helical" evidence="1">
    <location>
        <begin position="169"/>
        <end position="191"/>
    </location>
</feature>
<feature type="transmembrane region" description="Helical" evidence="1">
    <location>
        <begin position="263"/>
        <end position="283"/>
    </location>
</feature>
<dbReference type="Pfam" id="PF02517">
    <property type="entry name" value="Rce1-like"/>
    <property type="match status" value="1"/>
</dbReference>
<evidence type="ECO:0000313" key="4">
    <source>
        <dbReference type="Proteomes" id="UP000655287"/>
    </source>
</evidence>
<keyword evidence="1" id="KW-1133">Transmembrane helix</keyword>
<dbReference type="EMBL" id="BOOU01000013">
    <property type="protein sequence ID" value="GII76026.1"/>
    <property type="molecule type" value="Genomic_DNA"/>
</dbReference>
<dbReference type="Proteomes" id="UP000655287">
    <property type="component" value="Unassembled WGS sequence"/>
</dbReference>
<feature type="domain" description="CAAX prenyl protease 2/Lysostaphin resistance protein A-like" evidence="2">
    <location>
        <begin position="146"/>
        <end position="245"/>
    </location>
</feature>
<organism evidence="3 4">
    <name type="scientific">Sphaerisporangium rufum</name>
    <dbReference type="NCBI Taxonomy" id="1381558"/>
    <lineage>
        <taxon>Bacteria</taxon>
        <taxon>Bacillati</taxon>
        <taxon>Actinomycetota</taxon>
        <taxon>Actinomycetes</taxon>
        <taxon>Streptosporangiales</taxon>
        <taxon>Streptosporangiaceae</taxon>
        <taxon>Sphaerisporangium</taxon>
    </lineage>
</organism>
<feature type="transmembrane region" description="Helical" evidence="1">
    <location>
        <begin position="203"/>
        <end position="224"/>
    </location>
</feature>
<dbReference type="RefSeq" id="WP_203982655.1">
    <property type="nucleotide sequence ID" value="NZ_BOOU01000013.1"/>
</dbReference>
<dbReference type="PANTHER" id="PTHR35797:SF1">
    <property type="entry name" value="PROTEASE"/>
    <property type="match status" value="1"/>
</dbReference>
<feature type="transmembrane region" description="Helical" evidence="1">
    <location>
        <begin position="79"/>
        <end position="107"/>
    </location>
</feature>
<accession>A0A919QXP0</accession>
<keyword evidence="1" id="KW-0472">Membrane</keyword>
<evidence type="ECO:0000256" key="1">
    <source>
        <dbReference type="SAM" id="Phobius"/>
    </source>
</evidence>
<dbReference type="PANTHER" id="PTHR35797">
    <property type="entry name" value="PROTEASE-RELATED"/>
    <property type="match status" value="1"/>
</dbReference>
<dbReference type="GO" id="GO:0004175">
    <property type="term" value="F:endopeptidase activity"/>
    <property type="evidence" value="ECO:0007669"/>
    <property type="project" value="UniProtKB-ARBA"/>
</dbReference>
<feature type="transmembrane region" description="Helical" evidence="1">
    <location>
        <begin position="135"/>
        <end position="157"/>
    </location>
</feature>
<protein>
    <submittedName>
        <fullName evidence="3">Abortive infection protein</fullName>
    </submittedName>
</protein>
<name>A0A919QXP0_9ACTN</name>
<dbReference type="AlphaFoldDB" id="A0A919QXP0"/>
<keyword evidence="4" id="KW-1185">Reference proteome</keyword>
<keyword evidence="1" id="KW-0812">Transmembrane</keyword>
<dbReference type="GO" id="GO:0080120">
    <property type="term" value="P:CAAX-box protein maturation"/>
    <property type="evidence" value="ECO:0007669"/>
    <property type="project" value="UniProtKB-ARBA"/>
</dbReference>
<evidence type="ECO:0000313" key="3">
    <source>
        <dbReference type="EMBL" id="GII76026.1"/>
    </source>
</evidence>
<proteinExistence type="predicted"/>
<evidence type="ECO:0000259" key="2">
    <source>
        <dbReference type="Pfam" id="PF02517"/>
    </source>
</evidence>
<feature type="transmembrane region" description="Helical" evidence="1">
    <location>
        <begin position="231"/>
        <end position="251"/>
    </location>
</feature>
<reference evidence="3" key="1">
    <citation type="submission" date="2021-01" db="EMBL/GenBank/DDBJ databases">
        <title>Whole genome shotgun sequence of Sphaerisporangium rufum NBRC 109079.</title>
        <authorList>
            <person name="Komaki H."/>
            <person name="Tamura T."/>
        </authorList>
    </citation>
    <scope>NUCLEOTIDE SEQUENCE</scope>
    <source>
        <strain evidence="3">NBRC 109079</strain>
    </source>
</reference>
<sequence length="299" mass="31370">MISRHRDLTVFLLVAFGLSWLVALPLWLPSRPAPITPVALAMMFTPAAGVLAVWRVCHRQVPFRRWARDTGLALGGRRGLRLVVLAWAGTALLTVLAIAVSAATGLLSLDLANLGLLRRQLAQATGGAPPVEPGVILAVQVALGLVAPLVNAIPALGEEYGWRGWLLPRLLPLGPVRAIAVSGLIWGAWHAPLTLRGYNYPELGPWAALMFTGFCVLFGAFLGWTRLASGSVWPAVAGHATLNAVGGWMLLVGDAAHPPSPVIAGITGLPGWALLAVVALVLARRSRECRAGVPAASAA</sequence>
<dbReference type="InterPro" id="IPR003675">
    <property type="entry name" value="Rce1/LyrA-like_dom"/>
</dbReference>
<comment type="caution">
    <text evidence="3">The sequence shown here is derived from an EMBL/GenBank/DDBJ whole genome shotgun (WGS) entry which is preliminary data.</text>
</comment>